<proteinExistence type="predicted"/>
<dbReference type="InterPro" id="IPR052842">
    <property type="entry name" value="ER_Co-chaperone"/>
</dbReference>
<dbReference type="HOGENOM" id="CLU_1621941_0_0_1"/>
<protein>
    <submittedName>
        <fullName evidence="2">DNAJ heat shock N-terminal domain-containing-like protein</fullName>
    </submittedName>
</protein>
<sequence>MKDQGQFGGSSRSHSQCRSSAKSIRAINSEGKQYYESIIEEVASLLQGAIKVGFGSIKLWDRENTKVVCLFIQREFHRNHYQGDNQSVASGSRNSMSYILLDATKQPSFLSVFDKSGFKSPDHFLVAYKPRKGNFAAYMGDMTMEEIEIFIGSVLNGDIQFTRT</sequence>
<feature type="region of interest" description="Disordered" evidence="1">
    <location>
        <begin position="1"/>
        <end position="22"/>
    </location>
</feature>
<gene>
    <name evidence="2" type="ORF">TCM_021651</name>
</gene>
<keyword evidence="3" id="KW-1185">Reference proteome</keyword>
<organism evidence="2 3">
    <name type="scientific">Theobroma cacao</name>
    <name type="common">Cacao</name>
    <name type="synonym">Cocoa</name>
    <dbReference type="NCBI Taxonomy" id="3641"/>
    <lineage>
        <taxon>Eukaryota</taxon>
        <taxon>Viridiplantae</taxon>
        <taxon>Streptophyta</taxon>
        <taxon>Embryophyta</taxon>
        <taxon>Tracheophyta</taxon>
        <taxon>Spermatophyta</taxon>
        <taxon>Magnoliopsida</taxon>
        <taxon>eudicotyledons</taxon>
        <taxon>Gunneridae</taxon>
        <taxon>Pentapetalae</taxon>
        <taxon>rosids</taxon>
        <taxon>malvids</taxon>
        <taxon>Malvales</taxon>
        <taxon>Malvaceae</taxon>
        <taxon>Byttnerioideae</taxon>
        <taxon>Theobroma</taxon>
    </lineage>
</organism>
<feature type="compositionally biased region" description="Low complexity" evidence="1">
    <location>
        <begin position="10"/>
        <end position="22"/>
    </location>
</feature>
<dbReference type="AlphaFoldDB" id="A0A061ER64"/>
<evidence type="ECO:0000313" key="2">
    <source>
        <dbReference type="EMBL" id="EOY07138.1"/>
    </source>
</evidence>
<dbReference type="PANTHER" id="PTHR45184">
    <property type="entry name" value="DNAJ PROTEIN ERDJ3A"/>
    <property type="match status" value="1"/>
</dbReference>
<name>A0A061ER64_THECC</name>
<accession>A0A061ER64</accession>
<dbReference type="EMBL" id="CM001883">
    <property type="protein sequence ID" value="EOY07138.1"/>
    <property type="molecule type" value="Genomic_DNA"/>
</dbReference>
<keyword evidence="2" id="KW-0346">Stress response</keyword>
<dbReference type="Proteomes" id="UP000026915">
    <property type="component" value="Chromosome 5"/>
</dbReference>
<dbReference type="eggNOG" id="KOG0714">
    <property type="taxonomic scope" value="Eukaryota"/>
</dbReference>
<evidence type="ECO:0000313" key="3">
    <source>
        <dbReference type="Proteomes" id="UP000026915"/>
    </source>
</evidence>
<dbReference type="Gramene" id="EOY07138">
    <property type="protein sequence ID" value="EOY07138"/>
    <property type="gene ID" value="TCM_021651"/>
</dbReference>
<dbReference type="STRING" id="3641.A0A061ER64"/>
<dbReference type="InParanoid" id="A0A061ER64"/>
<dbReference type="PANTHER" id="PTHR45184:SF1">
    <property type="entry name" value="DNAJ PROTEIN ERDJ3A"/>
    <property type="match status" value="1"/>
</dbReference>
<evidence type="ECO:0000256" key="1">
    <source>
        <dbReference type="SAM" id="MobiDB-lite"/>
    </source>
</evidence>
<dbReference type="Gene3D" id="3.40.30.10">
    <property type="entry name" value="Glutaredoxin"/>
    <property type="match status" value="1"/>
</dbReference>
<reference evidence="2 3" key="1">
    <citation type="journal article" date="2013" name="Genome Biol.">
        <title>The genome sequence of the most widely cultivated cacao type and its use to identify candidate genes regulating pod color.</title>
        <authorList>
            <person name="Motamayor J.C."/>
            <person name="Mockaitis K."/>
            <person name="Schmutz J."/>
            <person name="Haiminen N."/>
            <person name="Iii D.L."/>
            <person name="Cornejo O."/>
            <person name="Findley S.D."/>
            <person name="Zheng P."/>
            <person name="Utro F."/>
            <person name="Royaert S."/>
            <person name="Saski C."/>
            <person name="Jenkins J."/>
            <person name="Podicheti R."/>
            <person name="Zhao M."/>
            <person name="Scheffler B.E."/>
            <person name="Stack J.C."/>
            <person name="Feltus F.A."/>
            <person name="Mustiga G.M."/>
            <person name="Amores F."/>
            <person name="Phillips W."/>
            <person name="Marelli J.P."/>
            <person name="May G.D."/>
            <person name="Shapiro H."/>
            <person name="Ma J."/>
            <person name="Bustamante C.D."/>
            <person name="Schnell R.J."/>
            <person name="Main D."/>
            <person name="Gilbert D."/>
            <person name="Parida L."/>
            <person name="Kuhn D.N."/>
        </authorList>
    </citation>
    <scope>NUCLEOTIDE SEQUENCE [LARGE SCALE GENOMIC DNA]</scope>
    <source>
        <strain evidence="3">cv. Matina 1-6</strain>
    </source>
</reference>